<dbReference type="EMBL" id="RYZW01000001">
    <property type="protein sequence ID" value="TDZ75068.1"/>
    <property type="molecule type" value="Genomic_DNA"/>
</dbReference>
<feature type="compositionally biased region" description="Gly residues" evidence="1">
    <location>
        <begin position="70"/>
        <end position="80"/>
    </location>
</feature>
<reference evidence="2 3" key="1">
    <citation type="submission" date="2018-12" db="EMBL/GenBank/DDBJ databases">
        <title>Genome sequence and assembly of Colletotrichum trifolii.</title>
        <authorList>
            <person name="Gan P."/>
            <person name="Shirasu K."/>
        </authorList>
    </citation>
    <scope>NUCLEOTIDE SEQUENCE [LARGE SCALE GENOMIC DNA]</scope>
    <source>
        <strain evidence="2 3">543-2</strain>
    </source>
</reference>
<comment type="caution">
    <text evidence="2">The sequence shown here is derived from an EMBL/GenBank/DDBJ whole genome shotgun (WGS) entry which is preliminary data.</text>
</comment>
<proteinExistence type="predicted"/>
<keyword evidence="3" id="KW-1185">Reference proteome</keyword>
<feature type="region of interest" description="Disordered" evidence="1">
    <location>
        <begin position="70"/>
        <end position="94"/>
    </location>
</feature>
<protein>
    <submittedName>
        <fullName evidence="2">Uncharacterized protein</fullName>
    </submittedName>
</protein>
<evidence type="ECO:0000313" key="3">
    <source>
        <dbReference type="Proteomes" id="UP000295703"/>
    </source>
</evidence>
<evidence type="ECO:0000256" key="1">
    <source>
        <dbReference type="SAM" id="MobiDB-lite"/>
    </source>
</evidence>
<accession>A0A4R8RT52</accession>
<name>A0A4R8RT52_COLTR</name>
<evidence type="ECO:0000313" key="2">
    <source>
        <dbReference type="EMBL" id="TDZ75068.1"/>
    </source>
</evidence>
<organism evidence="2 3">
    <name type="scientific">Colletotrichum trifolii</name>
    <dbReference type="NCBI Taxonomy" id="5466"/>
    <lineage>
        <taxon>Eukaryota</taxon>
        <taxon>Fungi</taxon>
        <taxon>Dikarya</taxon>
        <taxon>Ascomycota</taxon>
        <taxon>Pezizomycotina</taxon>
        <taxon>Sordariomycetes</taxon>
        <taxon>Hypocreomycetidae</taxon>
        <taxon>Glomerellales</taxon>
        <taxon>Glomerellaceae</taxon>
        <taxon>Colletotrichum</taxon>
        <taxon>Colletotrichum orbiculare species complex</taxon>
    </lineage>
</organism>
<gene>
    <name evidence="2" type="ORF">CTRI78_v000118</name>
</gene>
<sequence length="113" mass="11602">MATTGILYGTGTDGALISFGFYEKENGVGVWSWSDMGGALATHACQEIREALQTASDDSHHSHFWEGTSDGCGSGFGSPRGGSDDDGAAGLDTAVDLGPDPELVIFCSPAKTV</sequence>
<dbReference type="AlphaFoldDB" id="A0A4R8RT52"/>
<dbReference type="Proteomes" id="UP000295703">
    <property type="component" value="Unassembled WGS sequence"/>
</dbReference>